<dbReference type="EMBL" id="RHHR01000039">
    <property type="protein sequence ID" value="RNB69381.1"/>
    <property type="molecule type" value="Genomic_DNA"/>
</dbReference>
<keyword evidence="3" id="KW-1185">Reference proteome</keyword>
<name>A0A3M8C1A1_9BACL</name>
<evidence type="ECO:0000313" key="3">
    <source>
        <dbReference type="Proteomes" id="UP000282028"/>
    </source>
</evidence>
<dbReference type="RefSeq" id="WP_122910557.1">
    <property type="nucleotide sequence ID" value="NZ_CBCSBE010000025.1"/>
</dbReference>
<sequence length="97" mass="10918">MEKIVLPPRFPETICGVYGEEGQKWLEQLGLLLQVCEHRWALEIQYETPYTLSYNYVTPVVLPGGAPAVLKLGVPGKYRDRSPEHVRRRGNGAAPGR</sequence>
<feature type="region of interest" description="Disordered" evidence="1">
    <location>
        <begin position="77"/>
        <end position="97"/>
    </location>
</feature>
<dbReference type="AlphaFoldDB" id="A0A3M8C1A1"/>
<dbReference type="OrthoDB" id="179394at2"/>
<accession>A0A3M8C1A1</accession>
<evidence type="ECO:0000256" key="1">
    <source>
        <dbReference type="SAM" id="MobiDB-lite"/>
    </source>
</evidence>
<evidence type="ECO:0000313" key="2">
    <source>
        <dbReference type="EMBL" id="RNB69381.1"/>
    </source>
</evidence>
<organism evidence="2 3">
    <name type="scientific">Brevibacillus invocatus</name>
    <dbReference type="NCBI Taxonomy" id="173959"/>
    <lineage>
        <taxon>Bacteria</taxon>
        <taxon>Bacillati</taxon>
        <taxon>Bacillota</taxon>
        <taxon>Bacilli</taxon>
        <taxon>Bacillales</taxon>
        <taxon>Paenibacillaceae</taxon>
        <taxon>Brevibacillus</taxon>
    </lineage>
</organism>
<comment type="caution">
    <text evidence="2">The sequence shown here is derived from an EMBL/GenBank/DDBJ whole genome shotgun (WGS) entry which is preliminary data.</text>
</comment>
<proteinExistence type="predicted"/>
<protein>
    <submittedName>
        <fullName evidence="2">Uncharacterized protein</fullName>
    </submittedName>
</protein>
<reference evidence="2 3" key="1">
    <citation type="submission" date="2018-10" db="EMBL/GenBank/DDBJ databases">
        <title>Phylogenomics of Brevibacillus.</title>
        <authorList>
            <person name="Dunlap C."/>
        </authorList>
    </citation>
    <scope>NUCLEOTIDE SEQUENCE [LARGE SCALE GENOMIC DNA]</scope>
    <source>
        <strain evidence="2 3">JCM 12215</strain>
    </source>
</reference>
<dbReference type="Proteomes" id="UP000282028">
    <property type="component" value="Unassembled WGS sequence"/>
</dbReference>
<gene>
    <name evidence="2" type="ORF">EDM52_19155</name>
</gene>